<dbReference type="EMBL" id="PDCK01000043">
    <property type="protein sequence ID" value="PRQ34715.1"/>
    <property type="molecule type" value="Genomic_DNA"/>
</dbReference>
<sequence length="135" mass="15666">MVLLSFVLAEEEVREIPLPPCFSIEGEDVYLSVFRECLCMILGYNEELWVMKEYGGRESWTKIRISIPPCQWLHSGFRKKNYDLLLLEDANDKLVLLNFDEDTFRNLSIRGVSQVGYVVVYLESLVSPNYFGVTD</sequence>
<comment type="caution">
    <text evidence="1">The sequence shown here is derived from an EMBL/GenBank/DDBJ whole genome shotgun (WGS) entry which is preliminary data.</text>
</comment>
<reference evidence="1 2" key="1">
    <citation type="journal article" date="2018" name="Nat. Genet.">
        <title>The Rosa genome provides new insights in the design of modern roses.</title>
        <authorList>
            <person name="Bendahmane M."/>
        </authorList>
    </citation>
    <scope>NUCLEOTIDE SEQUENCE [LARGE SCALE GENOMIC DNA]</scope>
    <source>
        <strain evidence="2">cv. Old Blush</strain>
    </source>
</reference>
<evidence type="ECO:0000313" key="1">
    <source>
        <dbReference type="EMBL" id="PRQ34715.1"/>
    </source>
</evidence>
<organism evidence="1 2">
    <name type="scientific">Rosa chinensis</name>
    <name type="common">China rose</name>
    <dbReference type="NCBI Taxonomy" id="74649"/>
    <lineage>
        <taxon>Eukaryota</taxon>
        <taxon>Viridiplantae</taxon>
        <taxon>Streptophyta</taxon>
        <taxon>Embryophyta</taxon>
        <taxon>Tracheophyta</taxon>
        <taxon>Spermatophyta</taxon>
        <taxon>Magnoliopsida</taxon>
        <taxon>eudicotyledons</taxon>
        <taxon>Gunneridae</taxon>
        <taxon>Pentapetalae</taxon>
        <taxon>rosids</taxon>
        <taxon>fabids</taxon>
        <taxon>Rosales</taxon>
        <taxon>Rosaceae</taxon>
        <taxon>Rosoideae</taxon>
        <taxon>Rosoideae incertae sedis</taxon>
        <taxon>Rosa</taxon>
    </lineage>
</organism>
<accession>A0A2P6QKL2</accession>
<dbReference type="AlphaFoldDB" id="A0A2P6QKL2"/>
<gene>
    <name evidence="1" type="ORF">RchiOBHm_Chr5g0072171</name>
</gene>
<dbReference type="Proteomes" id="UP000238479">
    <property type="component" value="Chromosome 5"/>
</dbReference>
<name>A0A2P6QKL2_ROSCH</name>
<keyword evidence="2" id="KW-1185">Reference proteome</keyword>
<protein>
    <submittedName>
        <fullName evidence="1">Putative F-box associated domain, type 1</fullName>
    </submittedName>
</protein>
<proteinExistence type="predicted"/>
<evidence type="ECO:0000313" key="2">
    <source>
        <dbReference type="Proteomes" id="UP000238479"/>
    </source>
</evidence>
<dbReference type="Gramene" id="PRQ34715">
    <property type="protein sequence ID" value="PRQ34715"/>
    <property type="gene ID" value="RchiOBHm_Chr5g0072171"/>
</dbReference>